<dbReference type="InterPro" id="IPR009577">
    <property type="entry name" value="Sm_multidrug_ex"/>
</dbReference>
<sequence length="154" mass="16439">MKYIITFMIAMLPLIELRGAIPYAQLQGVPLPIAYIIAIVANMLPVPLIYFFARRVLVWGKDKAYIGKFFTYCVEKGEKAGRKLEARAGRGGIFMALFLFVALPLPGTGAWTGTLAAACLDLDPRTGIGAVMLGVLGAGVIMSVVGSGLVAIFT</sequence>
<dbReference type="EMBL" id="NBZD01000002">
    <property type="protein sequence ID" value="PNH18704.1"/>
    <property type="molecule type" value="Genomic_DNA"/>
</dbReference>
<name>A0A2J8B1R8_9FIRM</name>
<comment type="caution">
    <text evidence="2">The sequence shown here is derived from an EMBL/GenBank/DDBJ whole genome shotgun (WGS) entry which is preliminary data.</text>
</comment>
<evidence type="ECO:0000256" key="1">
    <source>
        <dbReference type="SAM" id="Phobius"/>
    </source>
</evidence>
<dbReference type="Pfam" id="PF06695">
    <property type="entry name" value="Sm_multidrug_ex"/>
    <property type="match status" value="1"/>
</dbReference>
<protein>
    <submittedName>
        <fullName evidence="2">Small multidrug export protein</fullName>
    </submittedName>
</protein>
<proteinExistence type="predicted"/>
<dbReference type="Proteomes" id="UP000236394">
    <property type="component" value="Unassembled WGS sequence"/>
</dbReference>
<dbReference type="AlphaFoldDB" id="A0A2J8B1R8"/>
<dbReference type="RefSeq" id="WP_102892418.1">
    <property type="nucleotide sequence ID" value="NZ_NBZD01000002.1"/>
</dbReference>
<accession>A0A2J8B1R8</accession>
<dbReference type="PANTHER" id="PTHR36007">
    <property type="entry name" value="TRANSPORT PROTEIN-RELATED"/>
    <property type="match status" value="1"/>
</dbReference>
<gene>
    <name evidence="2" type="ORF">B7R76_03865</name>
</gene>
<feature type="transmembrane region" description="Helical" evidence="1">
    <location>
        <begin position="131"/>
        <end position="153"/>
    </location>
</feature>
<feature type="transmembrane region" description="Helical" evidence="1">
    <location>
        <begin position="92"/>
        <end position="111"/>
    </location>
</feature>
<evidence type="ECO:0000313" key="3">
    <source>
        <dbReference type="Proteomes" id="UP000236394"/>
    </source>
</evidence>
<organism evidence="2 3">
    <name type="scientific">Mageeibacillus indolicus</name>
    <dbReference type="NCBI Taxonomy" id="884684"/>
    <lineage>
        <taxon>Bacteria</taxon>
        <taxon>Bacillati</taxon>
        <taxon>Bacillota</taxon>
        <taxon>Clostridia</taxon>
        <taxon>Eubacteriales</taxon>
        <taxon>Oscillospiraceae</taxon>
        <taxon>Mageeibacillus</taxon>
    </lineage>
</organism>
<keyword evidence="1" id="KW-0472">Membrane</keyword>
<keyword evidence="1" id="KW-0812">Transmembrane</keyword>
<feature type="transmembrane region" description="Helical" evidence="1">
    <location>
        <begin position="29"/>
        <end position="53"/>
    </location>
</feature>
<dbReference type="PANTHER" id="PTHR36007:SF2">
    <property type="entry name" value="TRANSPORT PROTEIN-RELATED"/>
    <property type="match status" value="1"/>
</dbReference>
<reference evidence="3" key="1">
    <citation type="submission" date="2017-04" db="EMBL/GenBank/DDBJ databases">
        <authorList>
            <person name="Bumgarner R.E."/>
            <person name="Fredricks D.N."/>
            <person name="Srinivasan S."/>
        </authorList>
    </citation>
    <scope>NUCLEOTIDE SEQUENCE [LARGE SCALE GENOMIC DNA]</scope>
    <source>
        <strain evidence="3">KA00405</strain>
    </source>
</reference>
<evidence type="ECO:0000313" key="2">
    <source>
        <dbReference type="EMBL" id="PNH18704.1"/>
    </source>
</evidence>
<keyword evidence="1" id="KW-1133">Transmembrane helix</keyword>